<dbReference type="InterPro" id="IPR051909">
    <property type="entry name" value="MFP_Cation_Efflux"/>
</dbReference>
<keyword evidence="5" id="KW-1185">Reference proteome</keyword>
<dbReference type="Gene3D" id="2.40.420.20">
    <property type="match status" value="1"/>
</dbReference>
<dbReference type="Gene3D" id="2.40.30.170">
    <property type="match status" value="1"/>
</dbReference>
<sequence>MTTRPIRTPALLPLPTSRRHSRMLALAGLSLLAGMTLLPNVGFSAESGQPQPIAIPEAMRPNMDITSEPLHFGKSLPVTQGIVHIAASSSGQSQEMASAAVSAPIAGKVVGDLPQLGQSVKAGEALVTLISPQLAQDQAQWSMANAQAAVARQSLNRDQALYKNGLIAKKRLDATRAEAETAAAELAGATARLRLAGVTHPGQNLKSDAAKLVVTAPIGGVVTQRSVIPGTRVTTGQPLLEITATNQQWWLMPVPPALAPTPGTQASLKIDGCPEAAPVRLIDLTVDPHSQMITLRAQPKTACPALRPGQIGTATLWITSAQSYASVPITALTELDDSTHVFVQRGDQYLPIPVSLHGEGDGQAFVTGPFQAEDRVVTQGMSRLKALGEGMGAQ</sequence>
<dbReference type="STRING" id="1860122.A9404_07845"/>
<dbReference type="RefSeq" id="WP_066099897.1">
    <property type="nucleotide sequence ID" value="NZ_CP016027.1"/>
</dbReference>
<organism evidence="4 5">
    <name type="scientific">Halothiobacillus diazotrophicus</name>
    <dbReference type="NCBI Taxonomy" id="1860122"/>
    <lineage>
        <taxon>Bacteria</taxon>
        <taxon>Pseudomonadati</taxon>
        <taxon>Pseudomonadota</taxon>
        <taxon>Gammaproteobacteria</taxon>
        <taxon>Chromatiales</taxon>
        <taxon>Halothiobacillaceae</taxon>
        <taxon>Halothiobacillus</taxon>
    </lineage>
</organism>
<keyword evidence="2" id="KW-0813">Transport</keyword>
<evidence type="ECO:0000313" key="5">
    <source>
        <dbReference type="Proteomes" id="UP000078596"/>
    </source>
</evidence>
<dbReference type="Gene3D" id="2.40.50.100">
    <property type="match status" value="1"/>
</dbReference>
<dbReference type="SUPFAM" id="SSF111369">
    <property type="entry name" value="HlyD-like secretion proteins"/>
    <property type="match status" value="1"/>
</dbReference>
<proteinExistence type="inferred from homology"/>
<gene>
    <name evidence="4" type="ORF">A9404_07845</name>
</gene>
<dbReference type="GO" id="GO:0060003">
    <property type="term" value="P:copper ion export"/>
    <property type="evidence" value="ECO:0007669"/>
    <property type="project" value="TreeGrafter"/>
</dbReference>
<dbReference type="GO" id="GO:0030313">
    <property type="term" value="C:cell envelope"/>
    <property type="evidence" value="ECO:0007669"/>
    <property type="project" value="TreeGrafter"/>
</dbReference>
<name>A0A191ZHD9_9GAMM</name>
<feature type="domain" description="CusB-like barrel-sandwich hybrid" evidence="3">
    <location>
        <begin position="117"/>
        <end position="242"/>
    </location>
</feature>
<dbReference type="OrthoDB" id="5730196at2"/>
<dbReference type="GO" id="GO:0016020">
    <property type="term" value="C:membrane"/>
    <property type="evidence" value="ECO:0007669"/>
    <property type="project" value="InterPro"/>
</dbReference>
<dbReference type="Pfam" id="PF25919">
    <property type="entry name" value="BSH_CusB"/>
    <property type="match status" value="1"/>
</dbReference>
<dbReference type="EMBL" id="CP016027">
    <property type="protein sequence ID" value="ANJ67306.1"/>
    <property type="molecule type" value="Genomic_DNA"/>
</dbReference>
<dbReference type="NCBIfam" id="TIGR01730">
    <property type="entry name" value="RND_mfp"/>
    <property type="match status" value="1"/>
</dbReference>
<dbReference type="Proteomes" id="UP000078596">
    <property type="component" value="Chromosome"/>
</dbReference>
<dbReference type="KEGG" id="haz:A9404_07845"/>
<reference evidence="4 5" key="1">
    <citation type="submission" date="2016-06" db="EMBL/GenBank/DDBJ databases">
        <title>Insight into the functional genes involving in sulfur oxidation in Pearl River water.</title>
        <authorList>
            <person name="Luo J."/>
            <person name="Tan X."/>
            <person name="Lin W."/>
        </authorList>
    </citation>
    <scope>NUCLEOTIDE SEQUENCE [LARGE SCALE GENOMIC DNA]</scope>
    <source>
        <strain evidence="4 5">LS2</strain>
    </source>
</reference>
<dbReference type="Gene3D" id="1.10.287.470">
    <property type="entry name" value="Helix hairpin bin"/>
    <property type="match status" value="1"/>
</dbReference>
<dbReference type="PANTHER" id="PTHR30097:SF4">
    <property type="entry name" value="SLR6042 PROTEIN"/>
    <property type="match status" value="1"/>
</dbReference>
<dbReference type="GO" id="GO:0022857">
    <property type="term" value="F:transmembrane transporter activity"/>
    <property type="evidence" value="ECO:0007669"/>
    <property type="project" value="InterPro"/>
</dbReference>
<dbReference type="GO" id="GO:0015679">
    <property type="term" value="P:plasma membrane copper ion transport"/>
    <property type="evidence" value="ECO:0007669"/>
    <property type="project" value="TreeGrafter"/>
</dbReference>
<evidence type="ECO:0000259" key="3">
    <source>
        <dbReference type="Pfam" id="PF25919"/>
    </source>
</evidence>
<protein>
    <recommendedName>
        <fullName evidence="3">CusB-like barrel-sandwich hybrid domain-containing protein</fullName>
    </recommendedName>
</protein>
<evidence type="ECO:0000256" key="1">
    <source>
        <dbReference type="ARBA" id="ARBA00009477"/>
    </source>
</evidence>
<evidence type="ECO:0000313" key="4">
    <source>
        <dbReference type="EMBL" id="ANJ67306.1"/>
    </source>
</evidence>
<dbReference type="AlphaFoldDB" id="A0A191ZHD9"/>
<dbReference type="PANTHER" id="PTHR30097">
    <property type="entry name" value="CATION EFFLUX SYSTEM PROTEIN CUSB"/>
    <property type="match status" value="1"/>
</dbReference>
<dbReference type="InterPro" id="IPR058790">
    <property type="entry name" value="BSH_CusB"/>
</dbReference>
<dbReference type="InterPro" id="IPR006143">
    <property type="entry name" value="RND_pump_MFP"/>
</dbReference>
<evidence type="ECO:0000256" key="2">
    <source>
        <dbReference type="ARBA" id="ARBA00022448"/>
    </source>
</evidence>
<accession>A0A191ZHD9</accession>
<comment type="similarity">
    <text evidence="1">Belongs to the membrane fusion protein (MFP) (TC 8.A.1) family.</text>
</comment>